<dbReference type="Gene3D" id="2.40.70.10">
    <property type="entry name" value="Acid Proteases"/>
    <property type="match status" value="1"/>
</dbReference>
<sequence>MQLDTGADVSTISCRTWMELGLPTLKAPPAELKAANRSLIEVFGVCEMPFTCNGFDGNGLFYVTKDLFLLGMDMLQQLPPFRDAPSAVS</sequence>
<gene>
    <name evidence="1" type="ORF">CGOC_LOCUS8870</name>
</gene>
<dbReference type="AlphaFoldDB" id="A0A3P7MB30"/>
<dbReference type="InterPro" id="IPR021109">
    <property type="entry name" value="Peptidase_aspartic_dom_sf"/>
</dbReference>
<proteinExistence type="predicted"/>
<keyword evidence="2" id="KW-1185">Reference proteome</keyword>
<dbReference type="SUPFAM" id="SSF50630">
    <property type="entry name" value="Acid proteases"/>
    <property type="match status" value="1"/>
</dbReference>
<dbReference type="EMBL" id="UYRV01105161">
    <property type="protein sequence ID" value="VDN20693.1"/>
    <property type="molecule type" value="Genomic_DNA"/>
</dbReference>
<organism evidence="1 2">
    <name type="scientific">Cylicostephanus goldi</name>
    <name type="common">Nematode worm</name>
    <dbReference type="NCBI Taxonomy" id="71465"/>
    <lineage>
        <taxon>Eukaryota</taxon>
        <taxon>Metazoa</taxon>
        <taxon>Ecdysozoa</taxon>
        <taxon>Nematoda</taxon>
        <taxon>Chromadorea</taxon>
        <taxon>Rhabditida</taxon>
        <taxon>Rhabditina</taxon>
        <taxon>Rhabditomorpha</taxon>
        <taxon>Strongyloidea</taxon>
        <taxon>Strongylidae</taxon>
        <taxon>Cylicostephanus</taxon>
    </lineage>
</organism>
<reference evidence="1 2" key="1">
    <citation type="submission" date="2018-11" db="EMBL/GenBank/DDBJ databases">
        <authorList>
            <consortium name="Pathogen Informatics"/>
        </authorList>
    </citation>
    <scope>NUCLEOTIDE SEQUENCE [LARGE SCALE GENOMIC DNA]</scope>
</reference>
<accession>A0A3P7MB30</accession>
<protein>
    <recommendedName>
        <fullName evidence="3">Peptidase A2 domain-containing protein</fullName>
    </recommendedName>
</protein>
<dbReference type="OrthoDB" id="5875875at2759"/>
<name>A0A3P7MB30_CYLGO</name>
<evidence type="ECO:0000313" key="1">
    <source>
        <dbReference type="EMBL" id="VDN20693.1"/>
    </source>
</evidence>
<evidence type="ECO:0000313" key="2">
    <source>
        <dbReference type="Proteomes" id="UP000271889"/>
    </source>
</evidence>
<dbReference type="Proteomes" id="UP000271889">
    <property type="component" value="Unassembled WGS sequence"/>
</dbReference>
<evidence type="ECO:0008006" key="3">
    <source>
        <dbReference type="Google" id="ProtNLM"/>
    </source>
</evidence>